<reference evidence="2" key="1">
    <citation type="submission" date="2018-08" db="EMBL/GenBank/DDBJ databases">
        <authorList>
            <person name="Chevrot R."/>
        </authorList>
    </citation>
    <scope>NUCLEOTIDE SEQUENCE [LARGE SCALE GENOMIC DNA]</scope>
</reference>
<organism evidence="1 2">
    <name type="scientific">Paenibacillus alvei</name>
    <name type="common">Bacillus alvei</name>
    <dbReference type="NCBI Taxonomy" id="44250"/>
    <lineage>
        <taxon>Bacteria</taxon>
        <taxon>Bacillati</taxon>
        <taxon>Bacillota</taxon>
        <taxon>Bacilli</taxon>
        <taxon>Bacillales</taxon>
        <taxon>Paenibacillaceae</taxon>
        <taxon>Paenibacillus</taxon>
    </lineage>
</organism>
<evidence type="ECO:0000313" key="1">
    <source>
        <dbReference type="EMBL" id="SYX85987.1"/>
    </source>
</evidence>
<dbReference type="SUPFAM" id="SSF102588">
    <property type="entry name" value="LmbE-like"/>
    <property type="match status" value="1"/>
</dbReference>
<dbReference type="Proteomes" id="UP000304148">
    <property type="component" value="Chromosome"/>
</dbReference>
<evidence type="ECO:0000313" key="2">
    <source>
        <dbReference type="Proteomes" id="UP000304148"/>
    </source>
</evidence>
<dbReference type="EMBL" id="LS992241">
    <property type="protein sequence ID" value="SYX85987.1"/>
    <property type="molecule type" value="Genomic_DNA"/>
</dbReference>
<dbReference type="AlphaFoldDB" id="A0A383RFW1"/>
<dbReference type="PANTHER" id="PTHR12993:SF29">
    <property type="entry name" value="BLR3841 PROTEIN"/>
    <property type="match status" value="1"/>
</dbReference>
<accession>A0A383RFW1</accession>
<dbReference type="RefSeq" id="WP_065292608.1">
    <property type="nucleotide sequence ID" value="NZ_JAPDMW010000002.1"/>
</dbReference>
<dbReference type="GO" id="GO:0016811">
    <property type="term" value="F:hydrolase activity, acting on carbon-nitrogen (but not peptide) bonds, in linear amides"/>
    <property type="evidence" value="ECO:0007669"/>
    <property type="project" value="TreeGrafter"/>
</dbReference>
<dbReference type="Pfam" id="PF02585">
    <property type="entry name" value="PIG-L"/>
    <property type="match status" value="1"/>
</dbReference>
<dbReference type="PANTHER" id="PTHR12993">
    <property type="entry name" value="N-ACETYLGLUCOSAMINYL-PHOSPHATIDYLINOSITOL DE-N-ACETYLASE-RELATED"/>
    <property type="match status" value="1"/>
</dbReference>
<sequence length="217" mass="24899">MVLPTQVSARNILVLAPHTDDAELGCGAFIAKQIESGANVVVAAFSVAEQSLPGDFAKDTLAHEFHASMDVLEIPHDNRIIYRFPVRQFPTHRQELLEVLVGMKRDMKPDLVLVPSSSDIHQDHQVICSESQRAFKEQSLYGYELPWNQLSTNSRIFAPLDRKYMERKWEALQQYRSQLHLNRSYFTREMVFGLAKIRGVQIGEEYAEAFEPLRVRI</sequence>
<gene>
    <name evidence="1" type="ORF">PBLR_14409</name>
</gene>
<dbReference type="InterPro" id="IPR024078">
    <property type="entry name" value="LmbE-like_dom_sf"/>
</dbReference>
<dbReference type="Gene3D" id="3.40.50.10320">
    <property type="entry name" value="LmbE-like"/>
    <property type="match status" value="1"/>
</dbReference>
<proteinExistence type="predicted"/>
<protein>
    <submittedName>
        <fullName evidence="1">N-acetylglucosaminylphosphatidylinositol deacetylase</fullName>
    </submittedName>
</protein>
<name>A0A383RFW1_PAEAL</name>
<dbReference type="InterPro" id="IPR003737">
    <property type="entry name" value="GlcNAc_PI_deacetylase-related"/>
</dbReference>